<dbReference type="PANTHER" id="PTHR11051:SF8">
    <property type="entry name" value="PROTEIN-GLUCOSYLGALACTOSYLHYDROXYLYSINE GLUCOSIDASE"/>
    <property type="match status" value="1"/>
</dbReference>
<dbReference type="Gene3D" id="2.60.420.10">
    <property type="entry name" value="Maltose phosphorylase, domain 3"/>
    <property type="match status" value="1"/>
</dbReference>
<comment type="caution">
    <text evidence="2">The sequence shown here is derived from an EMBL/GenBank/DDBJ whole genome shotgun (WGS) entry which is preliminary data.</text>
</comment>
<gene>
    <name evidence="2" type="ORF">EP164_05885</name>
</gene>
<proteinExistence type="predicted"/>
<dbReference type="GO" id="GO:0004553">
    <property type="term" value="F:hydrolase activity, hydrolyzing O-glycosyl compounds"/>
    <property type="evidence" value="ECO:0007669"/>
    <property type="project" value="TreeGrafter"/>
</dbReference>
<accession>A0A5C4RK38</accession>
<evidence type="ECO:0000313" key="2">
    <source>
        <dbReference type="EMBL" id="TNH44456.1"/>
    </source>
</evidence>
<dbReference type="SUPFAM" id="SSF48208">
    <property type="entry name" value="Six-hairpin glycosidases"/>
    <property type="match status" value="1"/>
</dbReference>
<dbReference type="InterPro" id="IPR008928">
    <property type="entry name" value="6-hairpin_glycosidase_sf"/>
</dbReference>
<reference evidence="2 3" key="1">
    <citation type="submission" date="2019-01" db="EMBL/GenBank/DDBJ databases">
        <title>Draft genome assembly of Photorhabdus luminescens subsp. sonorensis Caborca.</title>
        <authorList>
            <person name="Duong D.A."/>
            <person name="Espinosa-Artiles P."/>
            <person name="Orozco R.A."/>
            <person name="Molnar I."/>
            <person name="Stock P."/>
        </authorList>
    </citation>
    <scope>NUCLEOTIDE SEQUENCE [LARGE SCALE GENOMIC DNA]</scope>
    <source>
        <strain evidence="2 3">Caborca</strain>
    </source>
</reference>
<evidence type="ECO:0000313" key="3">
    <source>
        <dbReference type="Proteomes" id="UP000307592"/>
    </source>
</evidence>
<dbReference type="Pfam" id="PF03633">
    <property type="entry name" value="Glyco_hydro_65C"/>
    <property type="match status" value="1"/>
</dbReference>
<feature type="domain" description="Glycoside hydrolase family 65 C-terminal" evidence="1">
    <location>
        <begin position="57"/>
        <end position="97"/>
    </location>
</feature>
<evidence type="ECO:0000259" key="1">
    <source>
        <dbReference type="Pfam" id="PF03633"/>
    </source>
</evidence>
<dbReference type="GO" id="GO:0005975">
    <property type="term" value="P:carbohydrate metabolic process"/>
    <property type="evidence" value="ECO:0007669"/>
    <property type="project" value="InterPro"/>
</dbReference>
<protein>
    <recommendedName>
        <fullName evidence="1">Glycoside hydrolase family 65 C-terminal domain-containing protein</fullName>
    </recommendedName>
</protein>
<organism evidence="2 3">
    <name type="scientific">Photorhabdus luminescens subsp. sonorensis</name>
    <dbReference type="NCBI Taxonomy" id="1173677"/>
    <lineage>
        <taxon>Bacteria</taxon>
        <taxon>Pseudomonadati</taxon>
        <taxon>Pseudomonadota</taxon>
        <taxon>Gammaproteobacteria</taxon>
        <taxon>Enterobacterales</taxon>
        <taxon>Morganellaceae</taxon>
        <taxon>Photorhabdus</taxon>
    </lineage>
</organism>
<dbReference type="InterPro" id="IPR005194">
    <property type="entry name" value="Glyco_hydro_65_C"/>
</dbReference>
<dbReference type="Proteomes" id="UP000307592">
    <property type="component" value="Unassembled WGS sequence"/>
</dbReference>
<dbReference type="PANTHER" id="PTHR11051">
    <property type="entry name" value="GLYCOSYL HYDROLASE-RELATED"/>
    <property type="match status" value="1"/>
</dbReference>
<dbReference type="EMBL" id="SBIJ01000006">
    <property type="protein sequence ID" value="TNH44456.1"/>
    <property type="molecule type" value="Genomic_DNA"/>
</dbReference>
<dbReference type="AlphaFoldDB" id="A0A5C4RK38"/>
<name>A0A5C4RK38_PHOLU</name>
<sequence>MAVLAADIGKIDVCADFISRASRYNLDFTLILNYSNGLHLSAYAGAWQGLVEGLAGLRVAEKRLYFRPRLPSDWDSYRFMLYFCGQRLMVSVLADGIIDIYCGGKKLTTECCPDGCIYICGETNDFIR</sequence>